<keyword evidence="12" id="KW-1185">Reference proteome</keyword>
<dbReference type="PANTHER" id="PTHR13693">
    <property type="entry name" value="CLASS II AMINOTRANSFERASE/8-AMINO-7-OXONONANOATE SYNTHASE"/>
    <property type="match status" value="1"/>
</dbReference>
<sequence length="507" mass="56969">MQRIPVKKIKEEPESFEKIPMFVAGLAYIGFYVLLFLGYLSQFIFPPKVAKEKNREGYPDLYSKFEPFYLNYVFRRIRDCWERPLCSVPGDQIIIKDRISPDNGWTYEFTGTETKYLNLGSYNYLGFAQSSGPCATASANAVTRYGCATASTGKELGNTTLHTQLEKLTARFLGVEEAIVFGMGFATNALNISAIIHPGCLVISDEKNHASLILGLKLAGTIVRVYRHNDMHSLENELIVAIKHGQPTTGKPWDKIFIVTEGIFSMEGSIVNLPSVLALKKKYKAYLYLDEAHSIGALGPHGRGVIDYYNCNSKDVDIMMGTFTKSFGSAGGYIAGSKSLIRNVRENSDAVYYATTMPPPVAQQIITSMKIIMGEDGTNDGVRRMRRLARNTRYFRRRLCEMGCIVYGHEDSPVVPMLVYFYSKTAAVIRAYTKHNIATVGVGFPATPFLECRIRFCLSAAHSMKQLKRVLDITQKISDEMGLRYSQRRRKFSQILAEIEDENEDSD</sequence>
<dbReference type="AlphaFoldDB" id="A0AAN9YAU3"/>
<dbReference type="CDD" id="cd06454">
    <property type="entry name" value="KBL_like"/>
    <property type="match status" value="1"/>
</dbReference>
<dbReference type="GO" id="GO:0004758">
    <property type="term" value="F:serine C-palmitoyltransferase activity"/>
    <property type="evidence" value="ECO:0007669"/>
    <property type="project" value="UniProtKB-EC"/>
</dbReference>
<keyword evidence="6" id="KW-0012">Acyltransferase</keyword>
<evidence type="ECO:0000256" key="8">
    <source>
        <dbReference type="RuleBase" id="RU003693"/>
    </source>
</evidence>
<evidence type="ECO:0000256" key="5">
    <source>
        <dbReference type="ARBA" id="ARBA00022898"/>
    </source>
</evidence>
<evidence type="ECO:0000256" key="2">
    <source>
        <dbReference type="ARBA" id="ARBA00008392"/>
    </source>
</evidence>
<gene>
    <name evidence="11" type="ORF">V9T40_004208</name>
</gene>
<evidence type="ECO:0000313" key="11">
    <source>
        <dbReference type="EMBL" id="KAK7603935.1"/>
    </source>
</evidence>
<dbReference type="InterPro" id="IPR015422">
    <property type="entry name" value="PyrdxlP-dep_Trfase_small"/>
</dbReference>
<evidence type="ECO:0000313" key="12">
    <source>
        <dbReference type="Proteomes" id="UP001367676"/>
    </source>
</evidence>
<protein>
    <recommendedName>
        <fullName evidence="3">serine C-palmitoyltransferase</fullName>
        <ecNumber evidence="3">2.3.1.50</ecNumber>
    </recommendedName>
</protein>
<comment type="catalytic activity">
    <reaction evidence="7">
        <text>L-serine + hexadecanoyl-CoA + H(+) = 3-oxosphinganine + CO2 + CoA</text>
        <dbReference type="Rhea" id="RHEA:14761"/>
        <dbReference type="ChEBI" id="CHEBI:15378"/>
        <dbReference type="ChEBI" id="CHEBI:16526"/>
        <dbReference type="ChEBI" id="CHEBI:33384"/>
        <dbReference type="ChEBI" id="CHEBI:57287"/>
        <dbReference type="ChEBI" id="CHEBI:57379"/>
        <dbReference type="ChEBI" id="CHEBI:58299"/>
        <dbReference type="EC" id="2.3.1.50"/>
    </reaction>
</comment>
<evidence type="ECO:0000256" key="1">
    <source>
        <dbReference type="ARBA" id="ARBA00001933"/>
    </source>
</evidence>
<dbReference type="Gene3D" id="3.40.640.10">
    <property type="entry name" value="Type I PLP-dependent aspartate aminotransferase-like (Major domain)"/>
    <property type="match status" value="1"/>
</dbReference>
<keyword evidence="9" id="KW-0812">Transmembrane</keyword>
<dbReference type="EMBL" id="JBBCAQ010000004">
    <property type="protein sequence ID" value="KAK7603935.1"/>
    <property type="molecule type" value="Genomic_DNA"/>
</dbReference>
<evidence type="ECO:0000256" key="7">
    <source>
        <dbReference type="ARBA" id="ARBA00048528"/>
    </source>
</evidence>
<dbReference type="PANTHER" id="PTHR13693:SF3">
    <property type="entry name" value="LD36009P"/>
    <property type="match status" value="1"/>
</dbReference>
<comment type="cofactor">
    <cofactor evidence="1 8">
        <name>pyridoxal 5'-phosphate</name>
        <dbReference type="ChEBI" id="CHEBI:597326"/>
    </cofactor>
</comment>
<evidence type="ECO:0000256" key="3">
    <source>
        <dbReference type="ARBA" id="ARBA00013220"/>
    </source>
</evidence>
<dbReference type="PROSITE" id="PS00599">
    <property type="entry name" value="AA_TRANSFER_CLASS_2"/>
    <property type="match status" value="1"/>
</dbReference>
<dbReference type="InterPro" id="IPR004839">
    <property type="entry name" value="Aminotransferase_I/II_large"/>
</dbReference>
<name>A0AAN9YAU3_9HEMI</name>
<feature type="transmembrane region" description="Helical" evidence="9">
    <location>
        <begin position="21"/>
        <end position="45"/>
    </location>
</feature>
<evidence type="ECO:0000256" key="9">
    <source>
        <dbReference type="SAM" id="Phobius"/>
    </source>
</evidence>
<keyword evidence="9" id="KW-0472">Membrane</keyword>
<comment type="similarity">
    <text evidence="2 8">Belongs to the class-II pyridoxal-phosphate-dependent aminotransferase family.</text>
</comment>
<proteinExistence type="inferred from homology"/>
<dbReference type="GO" id="GO:0017059">
    <property type="term" value="C:serine palmitoyltransferase complex"/>
    <property type="evidence" value="ECO:0007669"/>
    <property type="project" value="TreeGrafter"/>
</dbReference>
<keyword evidence="5 8" id="KW-0663">Pyridoxal phosphate</keyword>
<dbReference type="GO" id="GO:0046513">
    <property type="term" value="P:ceramide biosynthetic process"/>
    <property type="evidence" value="ECO:0007669"/>
    <property type="project" value="TreeGrafter"/>
</dbReference>
<evidence type="ECO:0000256" key="4">
    <source>
        <dbReference type="ARBA" id="ARBA00022679"/>
    </source>
</evidence>
<keyword evidence="4" id="KW-0808">Transferase</keyword>
<dbReference type="SUPFAM" id="SSF53383">
    <property type="entry name" value="PLP-dependent transferases"/>
    <property type="match status" value="1"/>
</dbReference>
<dbReference type="GO" id="GO:0046512">
    <property type="term" value="P:sphingosine biosynthetic process"/>
    <property type="evidence" value="ECO:0007669"/>
    <property type="project" value="TreeGrafter"/>
</dbReference>
<dbReference type="InterPro" id="IPR015424">
    <property type="entry name" value="PyrdxlP-dep_Trfase"/>
</dbReference>
<organism evidence="11 12">
    <name type="scientific">Parthenolecanium corni</name>
    <dbReference type="NCBI Taxonomy" id="536013"/>
    <lineage>
        <taxon>Eukaryota</taxon>
        <taxon>Metazoa</taxon>
        <taxon>Ecdysozoa</taxon>
        <taxon>Arthropoda</taxon>
        <taxon>Hexapoda</taxon>
        <taxon>Insecta</taxon>
        <taxon>Pterygota</taxon>
        <taxon>Neoptera</taxon>
        <taxon>Paraneoptera</taxon>
        <taxon>Hemiptera</taxon>
        <taxon>Sternorrhyncha</taxon>
        <taxon>Coccoidea</taxon>
        <taxon>Coccidae</taxon>
        <taxon>Parthenolecanium</taxon>
    </lineage>
</organism>
<accession>A0AAN9YAU3</accession>
<dbReference type="Gene3D" id="3.90.1150.10">
    <property type="entry name" value="Aspartate Aminotransferase, domain 1"/>
    <property type="match status" value="1"/>
</dbReference>
<dbReference type="InterPro" id="IPR050087">
    <property type="entry name" value="AON_synthase_class-II"/>
</dbReference>
<dbReference type="GO" id="GO:0030170">
    <property type="term" value="F:pyridoxal phosphate binding"/>
    <property type="evidence" value="ECO:0007669"/>
    <property type="project" value="InterPro"/>
</dbReference>
<feature type="domain" description="Aminotransferase class I/classII large" evidence="10">
    <location>
        <begin position="115"/>
        <end position="472"/>
    </location>
</feature>
<dbReference type="EC" id="2.3.1.50" evidence="3"/>
<evidence type="ECO:0000259" key="10">
    <source>
        <dbReference type="Pfam" id="PF00155"/>
    </source>
</evidence>
<keyword evidence="9" id="KW-1133">Transmembrane helix</keyword>
<dbReference type="GO" id="GO:0016020">
    <property type="term" value="C:membrane"/>
    <property type="evidence" value="ECO:0007669"/>
    <property type="project" value="GOC"/>
</dbReference>
<comment type="caution">
    <text evidence="11">The sequence shown here is derived from an EMBL/GenBank/DDBJ whole genome shotgun (WGS) entry which is preliminary data.</text>
</comment>
<dbReference type="InterPro" id="IPR001917">
    <property type="entry name" value="Aminotrans_II_pyridoxalP_BS"/>
</dbReference>
<dbReference type="Proteomes" id="UP001367676">
    <property type="component" value="Unassembled WGS sequence"/>
</dbReference>
<reference evidence="11 12" key="1">
    <citation type="submission" date="2024-03" db="EMBL/GenBank/DDBJ databases">
        <title>Adaptation during the transition from Ophiocordyceps entomopathogen to insect associate is accompanied by gene loss and intensified selection.</title>
        <authorList>
            <person name="Ward C.M."/>
            <person name="Onetto C.A."/>
            <person name="Borneman A.R."/>
        </authorList>
    </citation>
    <scope>NUCLEOTIDE SEQUENCE [LARGE SCALE GENOMIC DNA]</scope>
    <source>
        <strain evidence="11">AWRI1</strain>
        <tissue evidence="11">Single Adult Female</tissue>
    </source>
</reference>
<dbReference type="Pfam" id="PF00155">
    <property type="entry name" value="Aminotran_1_2"/>
    <property type="match status" value="1"/>
</dbReference>
<evidence type="ECO:0000256" key="6">
    <source>
        <dbReference type="ARBA" id="ARBA00023315"/>
    </source>
</evidence>
<dbReference type="InterPro" id="IPR015421">
    <property type="entry name" value="PyrdxlP-dep_Trfase_major"/>
</dbReference>